<keyword evidence="3 10" id="KW-0812">Transmembrane</keyword>
<keyword evidence="6" id="KW-0067">ATP-binding</keyword>
<evidence type="ECO:0000256" key="8">
    <source>
        <dbReference type="ARBA" id="ARBA00022989"/>
    </source>
</evidence>
<dbReference type="GO" id="GO:0016887">
    <property type="term" value="F:ATP hydrolysis activity"/>
    <property type="evidence" value="ECO:0007669"/>
    <property type="project" value="InterPro"/>
</dbReference>
<evidence type="ECO:0000256" key="1">
    <source>
        <dbReference type="ARBA" id="ARBA00004651"/>
    </source>
</evidence>
<evidence type="ECO:0000256" key="6">
    <source>
        <dbReference type="ARBA" id="ARBA00022840"/>
    </source>
</evidence>
<gene>
    <name evidence="12" type="ORF">S01H1_04451</name>
</gene>
<dbReference type="InterPro" id="IPR059000">
    <property type="entry name" value="ATPase_P-type_domA"/>
</dbReference>
<dbReference type="PRINTS" id="PR00119">
    <property type="entry name" value="CATATPASE"/>
</dbReference>
<dbReference type="FunFam" id="3.40.50.1000:FF:000001">
    <property type="entry name" value="Phospholipid-transporting ATPase IC"/>
    <property type="match status" value="1"/>
</dbReference>
<evidence type="ECO:0000313" key="12">
    <source>
        <dbReference type="EMBL" id="GAF84424.1"/>
    </source>
</evidence>
<dbReference type="Gene3D" id="3.40.1110.10">
    <property type="entry name" value="Calcium-transporting ATPase, cytoplasmic domain N"/>
    <property type="match status" value="1"/>
</dbReference>
<evidence type="ECO:0000259" key="11">
    <source>
        <dbReference type="SMART" id="SM00831"/>
    </source>
</evidence>
<evidence type="ECO:0000256" key="10">
    <source>
        <dbReference type="SAM" id="Phobius"/>
    </source>
</evidence>
<evidence type="ECO:0000256" key="7">
    <source>
        <dbReference type="ARBA" id="ARBA00022967"/>
    </source>
</evidence>
<dbReference type="Gene3D" id="1.20.1110.10">
    <property type="entry name" value="Calcium-transporting ATPase, transmembrane domain"/>
    <property type="match status" value="2"/>
</dbReference>
<name>X0STV9_9ZZZZ</name>
<dbReference type="InterPro" id="IPR001757">
    <property type="entry name" value="P_typ_ATPase"/>
</dbReference>
<feature type="transmembrane region" description="Helical" evidence="10">
    <location>
        <begin position="53"/>
        <end position="76"/>
    </location>
</feature>
<dbReference type="GO" id="GO:0046873">
    <property type="term" value="F:metal ion transmembrane transporter activity"/>
    <property type="evidence" value="ECO:0007669"/>
    <property type="project" value="UniProtKB-ARBA"/>
</dbReference>
<sequence length="454" mass="49545">MEKKDWHAEDIETVLESLSSNRSGISGEEAKERLERYGPNELREEKKITPLEIFLSQFKSVLVLILMISAVFSAYIAIQKGEAMTDTYVILFIVIMNAILGFVQEYRAEQAVEALKKMVSLHVLVLRDGKEQSIDSKDLVPGDIILLEAGSRVPADSRLIEAPNLQVDEAALTGESTPVTKRLDALEKDVGIGDRKNMVFMGTVVTGGRAVAVVTETGMSTEFGKIAGMVQAVEVEAPPLKQKMEKMGRQLGAISVILTIWVFLIGFFIHKHELETMFMTAISLAVSAIPEGLPAVLTITLALGVSRMAKQKAIVRKLASVETLGSTTVICSDKTGTLTRNEMTVRQITYGDSVIDISGSGYAPTGEFTMYGEPVTPQENSDVDLLLRIGFLNNDAHLQESEGNWVVLGDPTEGALTVVGAKAGMGEELKRDYPRVGEFPFDSTRKMMTTIHDG</sequence>
<dbReference type="SUPFAM" id="SSF81665">
    <property type="entry name" value="Calcium ATPase, transmembrane domain M"/>
    <property type="match status" value="1"/>
</dbReference>
<dbReference type="FunFam" id="2.70.150.10:FF:000016">
    <property type="entry name" value="Calcium-transporting P-type ATPase putative"/>
    <property type="match status" value="1"/>
</dbReference>
<evidence type="ECO:0000256" key="9">
    <source>
        <dbReference type="ARBA" id="ARBA00023136"/>
    </source>
</evidence>
<dbReference type="Pfam" id="PF13246">
    <property type="entry name" value="Cation_ATPase"/>
    <property type="match status" value="1"/>
</dbReference>
<accession>X0STV9</accession>
<keyword evidence="4" id="KW-0479">Metal-binding</keyword>
<dbReference type="InterPro" id="IPR023298">
    <property type="entry name" value="ATPase_P-typ_TM_dom_sf"/>
</dbReference>
<protein>
    <recommendedName>
        <fullName evidence="11">Cation-transporting P-type ATPase N-terminal domain-containing protein</fullName>
    </recommendedName>
</protein>
<dbReference type="SUPFAM" id="SSF81660">
    <property type="entry name" value="Metal cation-transporting ATPase, ATP-binding domain N"/>
    <property type="match status" value="1"/>
</dbReference>
<dbReference type="GO" id="GO:0005524">
    <property type="term" value="F:ATP binding"/>
    <property type="evidence" value="ECO:0007669"/>
    <property type="project" value="UniProtKB-KW"/>
</dbReference>
<feature type="transmembrane region" description="Helical" evidence="10">
    <location>
        <begin position="88"/>
        <end position="108"/>
    </location>
</feature>
<feature type="transmembrane region" description="Helical" evidence="10">
    <location>
        <begin position="251"/>
        <end position="269"/>
    </location>
</feature>
<dbReference type="GO" id="GO:0005886">
    <property type="term" value="C:plasma membrane"/>
    <property type="evidence" value="ECO:0007669"/>
    <property type="project" value="UniProtKB-SubCell"/>
</dbReference>
<proteinExistence type="predicted"/>
<evidence type="ECO:0000256" key="2">
    <source>
        <dbReference type="ARBA" id="ARBA00022475"/>
    </source>
</evidence>
<dbReference type="Pfam" id="PF00122">
    <property type="entry name" value="E1-E2_ATPase"/>
    <property type="match status" value="1"/>
</dbReference>
<dbReference type="PANTHER" id="PTHR42861">
    <property type="entry name" value="CALCIUM-TRANSPORTING ATPASE"/>
    <property type="match status" value="1"/>
</dbReference>
<dbReference type="SMART" id="SM00831">
    <property type="entry name" value="Cation_ATPase_N"/>
    <property type="match status" value="1"/>
</dbReference>
<dbReference type="EMBL" id="BARS01002347">
    <property type="protein sequence ID" value="GAF84424.1"/>
    <property type="molecule type" value="Genomic_DNA"/>
</dbReference>
<feature type="non-terminal residue" evidence="12">
    <location>
        <position position="454"/>
    </location>
</feature>
<dbReference type="Pfam" id="PF00690">
    <property type="entry name" value="Cation_ATPase_N"/>
    <property type="match status" value="1"/>
</dbReference>
<comment type="subcellular location">
    <subcellularLocation>
        <location evidence="1">Cell membrane</location>
        <topology evidence="1">Multi-pass membrane protein</topology>
    </subcellularLocation>
</comment>
<dbReference type="InterPro" id="IPR018303">
    <property type="entry name" value="ATPase_P-typ_P_site"/>
</dbReference>
<evidence type="ECO:0000256" key="5">
    <source>
        <dbReference type="ARBA" id="ARBA00022741"/>
    </source>
</evidence>
<evidence type="ECO:0000256" key="3">
    <source>
        <dbReference type="ARBA" id="ARBA00022692"/>
    </source>
</evidence>
<keyword evidence="7" id="KW-1278">Translocase</keyword>
<dbReference type="NCBIfam" id="TIGR01494">
    <property type="entry name" value="ATPase_P-type"/>
    <property type="match status" value="1"/>
</dbReference>
<dbReference type="GO" id="GO:0098662">
    <property type="term" value="P:inorganic cation transmembrane transport"/>
    <property type="evidence" value="ECO:0007669"/>
    <property type="project" value="UniProtKB-ARBA"/>
</dbReference>
<keyword evidence="5" id="KW-0547">Nucleotide-binding</keyword>
<organism evidence="12">
    <name type="scientific">marine sediment metagenome</name>
    <dbReference type="NCBI Taxonomy" id="412755"/>
    <lineage>
        <taxon>unclassified sequences</taxon>
        <taxon>metagenomes</taxon>
        <taxon>ecological metagenomes</taxon>
    </lineage>
</organism>
<feature type="domain" description="Cation-transporting P-type ATPase N-terminal" evidence="11">
    <location>
        <begin position="5"/>
        <end position="78"/>
    </location>
</feature>
<dbReference type="GO" id="GO:0019829">
    <property type="term" value="F:ATPase-coupled monoatomic cation transmembrane transporter activity"/>
    <property type="evidence" value="ECO:0007669"/>
    <property type="project" value="UniProtKB-ARBA"/>
</dbReference>
<dbReference type="InterPro" id="IPR008250">
    <property type="entry name" value="ATPase_P-typ_transduc_dom_A_sf"/>
</dbReference>
<dbReference type="GO" id="GO:0046872">
    <property type="term" value="F:metal ion binding"/>
    <property type="evidence" value="ECO:0007669"/>
    <property type="project" value="UniProtKB-KW"/>
</dbReference>
<dbReference type="SUPFAM" id="SSF81653">
    <property type="entry name" value="Calcium ATPase, transduction domain A"/>
    <property type="match status" value="1"/>
</dbReference>
<dbReference type="PROSITE" id="PS00154">
    <property type="entry name" value="ATPASE_E1_E2"/>
    <property type="match status" value="1"/>
</dbReference>
<dbReference type="AlphaFoldDB" id="X0STV9"/>
<evidence type="ECO:0000256" key="4">
    <source>
        <dbReference type="ARBA" id="ARBA00022723"/>
    </source>
</evidence>
<comment type="caution">
    <text evidence="12">The sequence shown here is derived from an EMBL/GenBank/DDBJ whole genome shotgun (WGS) entry which is preliminary data.</text>
</comment>
<reference evidence="12" key="1">
    <citation type="journal article" date="2014" name="Front. Microbiol.">
        <title>High frequency of phylogenetically diverse reductive dehalogenase-homologous genes in deep subseafloor sedimentary metagenomes.</title>
        <authorList>
            <person name="Kawai M."/>
            <person name="Futagami T."/>
            <person name="Toyoda A."/>
            <person name="Takaki Y."/>
            <person name="Nishi S."/>
            <person name="Hori S."/>
            <person name="Arai W."/>
            <person name="Tsubouchi T."/>
            <person name="Morono Y."/>
            <person name="Uchiyama I."/>
            <person name="Ito T."/>
            <person name="Fujiyama A."/>
            <person name="Inagaki F."/>
            <person name="Takami H."/>
        </authorList>
    </citation>
    <scope>NUCLEOTIDE SEQUENCE</scope>
    <source>
        <strain evidence="12">Expedition CK06-06</strain>
    </source>
</reference>
<keyword evidence="9 10" id="KW-0472">Membrane</keyword>
<dbReference type="Gene3D" id="2.70.150.10">
    <property type="entry name" value="Calcium-transporting ATPase, cytoplasmic transduction domain A"/>
    <property type="match status" value="1"/>
</dbReference>
<dbReference type="InterPro" id="IPR023299">
    <property type="entry name" value="ATPase_P-typ_cyto_dom_N"/>
</dbReference>
<keyword evidence="8 10" id="KW-1133">Transmembrane helix</keyword>
<dbReference type="InterPro" id="IPR004014">
    <property type="entry name" value="ATPase_P-typ_cation-transptr_N"/>
</dbReference>
<feature type="transmembrane region" description="Helical" evidence="10">
    <location>
        <begin position="281"/>
        <end position="306"/>
    </location>
</feature>
<dbReference type="GO" id="GO:0015662">
    <property type="term" value="F:P-type ion transporter activity"/>
    <property type="evidence" value="ECO:0007669"/>
    <property type="project" value="UniProtKB-ARBA"/>
</dbReference>
<keyword evidence="2" id="KW-1003">Cell membrane</keyword>